<dbReference type="GO" id="GO:0160105">
    <property type="term" value="F:tRNA (adenine(22)-N1)-methyltransferase activity"/>
    <property type="evidence" value="ECO:0007669"/>
    <property type="project" value="InterPro"/>
</dbReference>
<accession>A0A9D9DG74</accession>
<sequence length="226" mass="25256">MSRRLSKRLQAIYSMVDDGVFVADVGSDHAHLVLELVEKGKIPYAQAIENKGGPFINMKSNVAASPEGYRIACSLSDGLSALSPDAECVVIAGMGGRLAYSILEKGKGKLERVSSIIIDAHRDLPFLRQKVALLGYFIEDERLVYEDKVHYTIVKFRRGQAPQYGQADLLFGPVLRKSRPEGYLEWLQGQKKKVGELLDKGLSEQKRQACLSLYRLIKEEIQSESR</sequence>
<evidence type="ECO:0000313" key="2">
    <source>
        <dbReference type="Proteomes" id="UP000823634"/>
    </source>
</evidence>
<dbReference type="InterPro" id="IPR029063">
    <property type="entry name" value="SAM-dependent_MTases_sf"/>
</dbReference>
<reference evidence="1" key="1">
    <citation type="submission" date="2020-10" db="EMBL/GenBank/DDBJ databases">
        <authorList>
            <person name="Gilroy R."/>
        </authorList>
    </citation>
    <scope>NUCLEOTIDE SEQUENCE</scope>
    <source>
        <strain evidence="1">17113</strain>
    </source>
</reference>
<dbReference type="Proteomes" id="UP000823634">
    <property type="component" value="Unassembled WGS sequence"/>
</dbReference>
<dbReference type="InterPro" id="IPR006901">
    <property type="entry name" value="TrmK"/>
</dbReference>
<protein>
    <submittedName>
        <fullName evidence="1">SAM-dependent methyltransferase</fullName>
    </submittedName>
</protein>
<dbReference type="Gene3D" id="3.40.50.150">
    <property type="entry name" value="Vaccinia Virus protein VP39"/>
    <property type="match status" value="1"/>
</dbReference>
<dbReference type="Pfam" id="PF12847">
    <property type="entry name" value="Methyltransf_18"/>
    <property type="match status" value="1"/>
</dbReference>
<reference evidence="1" key="2">
    <citation type="journal article" date="2021" name="PeerJ">
        <title>Extensive microbial diversity within the chicken gut microbiome revealed by metagenomics and culture.</title>
        <authorList>
            <person name="Gilroy R."/>
            <person name="Ravi A."/>
            <person name="Getino M."/>
            <person name="Pursley I."/>
            <person name="Horton D.L."/>
            <person name="Alikhan N.F."/>
            <person name="Baker D."/>
            <person name="Gharbi K."/>
            <person name="Hall N."/>
            <person name="Watson M."/>
            <person name="Adriaenssens E.M."/>
            <person name="Foster-Nyarko E."/>
            <person name="Jarju S."/>
            <person name="Secka A."/>
            <person name="Antonio M."/>
            <person name="Oren A."/>
            <person name="Chaudhuri R.R."/>
            <person name="La Ragione R."/>
            <person name="Hildebrand F."/>
            <person name="Pallen M.J."/>
        </authorList>
    </citation>
    <scope>NUCLEOTIDE SEQUENCE</scope>
    <source>
        <strain evidence="1">17113</strain>
    </source>
</reference>
<organism evidence="1 2">
    <name type="scientific">Candidatus Alloenteromonas pullistercoris</name>
    <dbReference type="NCBI Taxonomy" id="2840785"/>
    <lineage>
        <taxon>Bacteria</taxon>
        <taxon>Bacillati</taxon>
        <taxon>Bacillota</taxon>
        <taxon>Bacillota incertae sedis</taxon>
        <taxon>Candidatus Alloenteromonas</taxon>
    </lineage>
</organism>
<dbReference type="GO" id="GO:0032259">
    <property type="term" value="P:methylation"/>
    <property type="evidence" value="ECO:0007669"/>
    <property type="project" value="UniProtKB-KW"/>
</dbReference>
<comment type="caution">
    <text evidence="1">The sequence shown here is derived from an EMBL/GenBank/DDBJ whole genome shotgun (WGS) entry which is preliminary data.</text>
</comment>
<gene>
    <name evidence="1" type="ORF">IAC61_03135</name>
</gene>
<evidence type="ECO:0000313" key="1">
    <source>
        <dbReference type="EMBL" id="MBO8426297.1"/>
    </source>
</evidence>
<keyword evidence="1" id="KW-0808">Transferase</keyword>
<dbReference type="PIRSF" id="PIRSF018637">
    <property type="entry name" value="TrmK"/>
    <property type="match status" value="1"/>
</dbReference>
<dbReference type="PANTHER" id="PTHR38451">
    <property type="entry name" value="TRNA (ADENINE(22)-N(1))-METHYLTRANSFERASE"/>
    <property type="match status" value="1"/>
</dbReference>
<proteinExistence type="predicted"/>
<dbReference type="AlphaFoldDB" id="A0A9D9DG74"/>
<keyword evidence="1" id="KW-0489">Methyltransferase</keyword>
<dbReference type="PANTHER" id="PTHR38451:SF1">
    <property type="entry name" value="TRNA (ADENINE(22)-N(1))-METHYLTRANSFERASE"/>
    <property type="match status" value="1"/>
</dbReference>
<dbReference type="EMBL" id="JADINA010000021">
    <property type="protein sequence ID" value="MBO8426297.1"/>
    <property type="molecule type" value="Genomic_DNA"/>
</dbReference>
<name>A0A9D9DG74_9FIRM</name>